<dbReference type="GO" id="GO:0051246">
    <property type="term" value="P:regulation of protein metabolic process"/>
    <property type="evidence" value="ECO:0007669"/>
    <property type="project" value="UniProtKB-ARBA"/>
</dbReference>
<proteinExistence type="predicted"/>
<dbReference type="GO" id="GO:0010468">
    <property type="term" value="P:regulation of gene expression"/>
    <property type="evidence" value="ECO:0007669"/>
    <property type="project" value="UniProtKB-ARBA"/>
</dbReference>
<evidence type="ECO:0000256" key="1">
    <source>
        <dbReference type="SAM" id="MobiDB-lite"/>
    </source>
</evidence>
<evidence type="ECO:0000313" key="4">
    <source>
        <dbReference type="Proteomes" id="UP000054558"/>
    </source>
</evidence>
<feature type="compositionally biased region" description="Acidic residues" evidence="1">
    <location>
        <begin position="209"/>
        <end position="234"/>
    </location>
</feature>
<feature type="domain" description="RWD" evidence="2">
    <location>
        <begin position="10"/>
        <end position="126"/>
    </location>
</feature>
<dbReference type="GO" id="GO:0033554">
    <property type="term" value="P:cellular response to stress"/>
    <property type="evidence" value="ECO:0007669"/>
    <property type="project" value="UniProtKB-ARBA"/>
</dbReference>
<dbReference type="AlphaFoldDB" id="A0A1Y1IIF9"/>
<dbReference type="Proteomes" id="UP000054558">
    <property type="component" value="Unassembled WGS sequence"/>
</dbReference>
<dbReference type="InterPro" id="IPR016135">
    <property type="entry name" value="UBQ-conjugating_enzyme/RWD"/>
</dbReference>
<keyword evidence="4" id="KW-1185">Reference proteome</keyword>
<accession>A0A1Y1IIF9</accession>
<dbReference type="SMART" id="SM00591">
    <property type="entry name" value="RWD"/>
    <property type="match status" value="1"/>
</dbReference>
<dbReference type="OrthoDB" id="277175at2759"/>
<dbReference type="GO" id="GO:0009893">
    <property type="term" value="P:positive regulation of metabolic process"/>
    <property type="evidence" value="ECO:0007669"/>
    <property type="project" value="UniProtKB-ARBA"/>
</dbReference>
<dbReference type="STRING" id="105231.A0A1Y1IIF9"/>
<reference evidence="3 4" key="1">
    <citation type="journal article" date="2014" name="Nat. Commun.">
        <title>Klebsormidium flaccidum genome reveals primary factors for plant terrestrial adaptation.</title>
        <authorList>
            <person name="Hori K."/>
            <person name="Maruyama F."/>
            <person name="Fujisawa T."/>
            <person name="Togashi T."/>
            <person name="Yamamoto N."/>
            <person name="Seo M."/>
            <person name="Sato S."/>
            <person name="Yamada T."/>
            <person name="Mori H."/>
            <person name="Tajima N."/>
            <person name="Moriyama T."/>
            <person name="Ikeuchi M."/>
            <person name="Watanabe M."/>
            <person name="Wada H."/>
            <person name="Kobayashi K."/>
            <person name="Saito M."/>
            <person name="Masuda T."/>
            <person name="Sasaki-Sekimoto Y."/>
            <person name="Mashiguchi K."/>
            <person name="Awai K."/>
            <person name="Shimojima M."/>
            <person name="Masuda S."/>
            <person name="Iwai M."/>
            <person name="Nobusawa T."/>
            <person name="Narise T."/>
            <person name="Kondo S."/>
            <person name="Saito H."/>
            <person name="Sato R."/>
            <person name="Murakawa M."/>
            <person name="Ihara Y."/>
            <person name="Oshima-Yamada Y."/>
            <person name="Ohtaka K."/>
            <person name="Satoh M."/>
            <person name="Sonobe K."/>
            <person name="Ishii M."/>
            <person name="Ohtani R."/>
            <person name="Kanamori-Sato M."/>
            <person name="Honoki R."/>
            <person name="Miyazaki D."/>
            <person name="Mochizuki H."/>
            <person name="Umetsu J."/>
            <person name="Higashi K."/>
            <person name="Shibata D."/>
            <person name="Kamiya Y."/>
            <person name="Sato N."/>
            <person name="Nakamura Y."/>
            <person name="Tabata S."/>
            <person name="Ida S."/>
            <person name="Kurokawa K."/>
            <person name="Ohta H."/>
        </authorList>
    </citation>
    <scope>NUCLEOTIDE SEQUENCE [LARGE SCALE GENOMIC DNA]</scope>
    <source>
        <strain evidence="3 4">NIES-2285</strain>
    </source>
</reference>
<evidence type="ECO:0000259" key="2">
    <source>
        <dbReference type="PROSITE" id="PS50908"/>
    </source>
</evidence>
<protein>
    <recommendedName>
        <fullName evidence="2">RWD domain-containing protein</fullName>
    </recommendedName>
</protein>
<dbReference type="FunFam" id="3.10.110.10:FF:000050">
    <property type="entry name" value="eIF-2-alpha kinase GCN2"/>
    <property type="match status" value="1"/>
</dbReference>
<organism evidence="3 4">
    <name type="scientific">Klebsormidium nitens</name>
    <name type="common">Green alga</name>
    <name type="synonym">Ulothrix nitens</name>
    <dbReference type="NCBI Taxonomy" id="105231"/>
    <lineage>
        <taxon>Eukaryota</taxon>
        <taxon>Viridiplantae</taxon>
        <taxon>Streptophyta</taxon>
        <taxon>Klebsormidiophyceae</taxon>
        <taxon>Klebsormidiales</taxon>
        <taxon>Klebsormidiaceae</taxon>
        <taxon>Klebsormidium</taxon>
    </lineage>
</organism>
<dbReference type="PANTHER" id="PTHR12292">
    <property type="entry name" value="RWD DOMAIN-CONTAINING PROTEIN"/>
    <property type="match status" value="1"/>
</dbReference>
<dbReference type="PROSITE" id="PS50908">
    <property type="entry name" value="RWD"/>
    <property type="match status" value="1"/>
</dbReference>
<evidence type="ECO:0000313" key="3">
    <source>
        <dbReference type="EMBL" id="GAQ88437.1"/>
    </source>
</evidence>
<dbReference type="GO" id="GO:0002181">
    <property type="term" value="P:cytoplasmic translation"/>
    <property type="evidence" value="ECO:0000318"/>
    <property type="project" value="GO_Central"/>
</dbReference>
<name>A0A1Y1IIF9_KLENI</name>
<dbReference type="OMA" id="QWDEHKK"/>
<gene>
    <name evidence="3" type="ORF">KFL_004280070</name>
</gene>
<dbReference type="CDD" id="cd23823">
    <property type="entry name" value="RWD_GCN2"/>
    <property type="match status" value="1"/>
</dbReference>
<dbReference type="EMBL" id="DF237377">
    <property type="protein sequence ID" value="GAQ88437.1"/>
    <property type="molecule type" value="Genomic_DNA"/>
</dbReference>
<feature type="region of interest" description="Disordered" evidence="1">
    <location>
        <begin position="189"/>
        <end position="248"/>
    </location>
</feature>
<dbReference type="InterPro" id="IPR040213">
    <property type="entry name" value="GIR2-like"/>
</dbReference>
<dbReference type="Pfam" id="PF05773">
    <property type="entry name" value="RWD"/>
    <property type="match status" value="1"/>
</dbReference>
<dbReference type="InterPro" id="IPR006575">
    <property type="entry name" value="RWD_dom"/>
</dbReference>
<feature type="compositionally biased region" description="Basic and acidic residues" evidence="1">
    <location>
        <begin position="238"/>
        <end position="248"/>
    </location>
</feature>
<sequence>MTDYAAEQEMEIEALEAILMEDLTELEDGAAGGLETDGRCWQIDIKPQGDDEEELTEMPVRIKLVFAHTPNYPDEPPLFNIRGIQGLSTKDVNELKAKLEEEVQENLGMSMMFTLATSAKEWLRDKVAGAEEANAEEDKEPVEEVIVPHGLPVTVENFRAWRDAYEAEIALEKAKLLTDSQLVAQREKRMSGKQWFESGKGQRAKLDAEEGDEDGDDFDFDDSDEEDMDDDEMFDQILKQREGEKPVT</sequence>
<dbReference type="Gene3D" id="3.10.110.10">
    <property type="entry name" value="Ubiquitin Conjugating Enzyme"/>
    <property type="match status" value="1"/>
</dbReference>
<dbReference type="SUPFAM" id="SSF54495">
    <property type="entry name" value="UBC-like"/>
    <property type="match status" value="1"/>
</dbReference>